<accession>A0ABQ7J5T2</accession>
<dbReference type="EMBL" id="JADAQX010000817">
    <property type="protein sequence ID" value="KAF8819323.1"/>
    <property type="molecule type" value="Genomic_DNA"/>
</dbReference>
<feature type="transmembrane region" description="Helical" evidence="1">
    <location>
        <begin position="55"/>
        <end position="73"/>
    </location>
</feature>
<reference evidence="2 3" key="1">
    <citation type="journal article" date="2020" name="bioRxiv">
        <title>Metabolic contributions of an alphaproteobacterial endosymbiont in the apicomplexan Cardiosporidium cionae.</title>
        <authorList>
            <person name="Hunter E.S."/>
            <person name="Paight C.J."/>
            <person name="Lane C.E."/>
        </authorList>
    </citation>
    <scope>NUCLEOTIDE SEQUENCE [LARGE SCALE GENOMIC DNA]</scope>
    <source>
        <strain evidence="2">ESH_2018</strain>
    </source>
</reference>
<comment type="caution">
    <text evidence="2">The sequence shown here is derived from an EMBL/GenBank/DDBJ whole genome shotgun (WGS) entry which is preliminary data.</text>
</comment>
<sequence length="75" mass="8660">MIIRTISTVWRNCAPSGTLPEIRRFATMKSAHPETPLHYYTATSYATASINHRMFYINWIAMIFLIDVFSGTLDF</sequence>
<proteinExistence type="predicted"/>
<protein>
    <submittedName>
        <fullName evidence="2">Uncharacterized protein</fullName>
    </submittedName>
</protein>
<keyword evidence="1" id="KW-0812">Transmembrane</keyword>
<evidence type="ECO:0000313" key="3">
    <source>
        <dbReference type="Proteomes" id="UP000823046"/>
    </source>
</evidence>
<keyword evidence="1" id="KW-1133">Transmembrane helix</keyword>
<keyword evidence="1" id="KW-0472">Membrane</keyword>
<dbReference type="Proteomes" id="UP000823046">
    <property type="component" value="Unassembled WGS sequence"/>
</dbReference>
<evidence type="ECO:0000313" key="2">
    <source>
        <dbReference type="EMBL" id="KAF8819323.1"/>
    </source>
</evidence>
<gene>
    <name evidence="2" type="ORF">IE077_000099</name>
</gene>
<keyword evidence="3" id="KW-1185">Reference proteome</keyword>
<evidence type="ECO:0000256" key="1">
    <source>
        <dbReference type="SAM" id="Phobius"/>
    </source>
</evidence>
<organism evidence="2 3">
    <name type="scientific">Cardiosporidium cionae</name>
    <dbReference type="NCBI Taxonomy" id="476202"/>
    <lineage>
        <taxon>Eukaryota</taxon>
        <taxon>Sar</taxon>
        <taxon>Alveolata</taxon>
        <taxon>Apicomplexa</taxon>
        <taxon>Aconoidasida</taxon>
        <taxon>Nephromycida</taxon>
        <taxon>Cardiosporidium</taxon>
    </lineage>
</organism>
<name>A0ABQ7J5T2_9APIC</name>